<dbReference type="InterPro" id="IPR036640">
    <property type="entry name" value="ABC1_TM_sf"/>
</dbReference>
<dbReference type="InterPro" id="IPR003593">
    <property type="entry name" value="AAA+_ATPase"/>
</dbReference>
<keyword evidence="12" id="KW-1185">Reference proteome</keyword>
<dbReference type="PANTHER" id="PTHR43394:SF1">
    <property type="entry name" value="ATP-BINDING CASSETTE SUB-FAMILY B MEMBER 10, MITOCHONDRIAL"/>
    <property type="match status" value="1"/>
</dbReference>
<feature type="transmembrane region" description="Helical" evidence="8">
    <location>
        <begin position="248"/>
        <end position="272"/>
    </location>
</feature>
<comment type="caution">
    <text evidence="11">The sequence shown here is derived from an EMBL/GenBank/DDBJ whole genome shotgun (WGS) entry which is preliminary data.</text>
</comment>
<dbReference type="PANTHER" id="PTHR43394">
    <property type="entry name" value="ATP-DEPENDENT PERMEASE MDL1, MITOCHONDRIAL"/>
    <property type="match status" value="1"/>
</dbReference>
<dbReference type="FunFam" id="3.40.50.300:FF:000287">
    <property type="entry name" value="Multidrug ABC transporter ATP-binding protein"/>
    <property type="match status" value="1"/>
</dbReference>
<dbReference type="InterPro" id="IPR003439">
    <property type="entry name" value="ABC_transporter-like_ATP-bd"/>
</dbReference>
<name>A0A6L3ZIC0_9FLAO</name>
<dbReference type="PROSITE" id="PS50893">
    <property type="entry name" value="ABC_TRANSPORTER_2"/>
    <property type="match status" value="1"/>
</dbReference>
<dbReference type="InterPro" id="IPR011527">
    <property type="entry name" value="ABC1_TM_dom"/>
</dbReference>
<dbReference type="GO" id="GO:0016887">
    <property type="term" value="F:ATP hydrolysis activity"/>
    <property type="evidence" value="ECO:0007669"/>
    <property type="project" value="InterPro"/>
</dbReference>
<keyword evidence="3 8" id="KW-0812">Transmembrane</keyword>
<dbReference type="InterPro" id="IPR039421">
    <property type="entry name" value="Type_1_exporter"/>
</dbReference>
<protein>
    <submittedName>
        <fullName evidence="11">ABC transporter ATP-binding protein</fullName>
    </submittedName>
</protein>
<dbReference type="PROSITE" id="PS50929">
    <property type="entry name" value="ABC_TM1F"/>
    <property type="match status" value="1"/>
</dbReference>
<dbReference type="GO" id="GO:0015421">
    <property type="term" value="F:ABC-type oligopeptide transporter activity"/>
    <property type="evidence" value="ECO:0007669"/>
    <property type="project" value="TreeGrafter"/>
</dbReference>
<evidence type="ECO:0000256" key="8">
    <source>
        <dbReference type="SAM" id="Phobius"/>
    </source>
</evidence>
<dbReference type="GO" id="GO:0005524">
    <property type="term" value="F:ATP binding"/>
    <property type="evidence" value="ECO:0007669"/>
    <property type="project" value="UniProtKB-KW"/>
</dbReference>
<keyword evidence="4" id="KW-0547">Nucleotide-binding</keyword>
<dbReference type="RefSeq" id="WP_151691920.1">
    <property type="nucleotide sequence ID" value="NZ_BMGX01000002.1"/>
</dbReference>
<feature type="transmembrane region" description="Helical" evidence="8">
    <location>
        <begin position="170"/>
        <end position="188"/>
    </location>
</feature>
<dbReference type="InterPro" id="IPR017871">
    <property type="entry name" value="ABC_transporter-like_CS"/>
</dbReference>
<feature type="domain" description="ABC transmembrane type-1" evidence="10">
    <location>
        <begin position="30"/>
        <end position="336"/>
    </location>
</feature>
<evidence type="ECO:0000313" key="12">
    <source>
        <dbReference type="Proteomes" id="UP000484164"/>
    </source>
</evidence>
<evidence type="ECO:0000259" key="10">
    <source>
        <dbReference type="PROSITE" id="PS50929"/>
    </source>
</evidence>
<evidence type="ECO:0000256" key="3">
    <source>
        <dbReference type="ARBA" id="ARBA00022692"/>
    </source>
</evidence>
<feature type="transmembrane region" description="Helical" evidence="8">
    <location>
        <begin position="69"/>
        <end position="94"/>
    </location>
</feature>
<organism evidence="11 12">
    <name type="scientific">Phaeocystidibacter marisrubri</name>
    <dbReference type="NCBI Taxonomy" id="1577780"/>
    <lineage>
        <taxon>Bacteria</taxon>
        <taxon>Pseudomonadati</taxon>
        <taxon>Bacteroidota</taxon>
        <taxon>Flavobacteriia</taxon>
        <taxon>Flavobacteriales</taxon>
        <taxon>Phaeocystidibacteraceae</taxon>
        <taxon>Phaeocystidibacter</taxon>
    </lineage>
</organism>
<evidence type="ECO:0000256" key="6">
    <source>
        <dbReference type="ARBA" id="ARBA00022989"/>
    </source>
</evidence>
<dbReference type="SUPFAM" id="SSF52540">
    <property type="entry name" value="P-loop containing nucleoside triphosphate hydrolases"/>
    <property type="match status" value="1"/>
</dbReference>
<keyword evidence="6 8" id="KW-1133">Transmembrane helix</keyword>
<dbReference type="SUPFAM" id="SSF90123">
    <property type="entry name" value="ABC transporter transmembrane region"/>
    <property type="match status" value="1"/>
</dbReference>
<dbReference type="AlphaFoldDB" id="A0A6L3ZIC0"/>
<feature type="domain" description="ABC transporter" evidence="9">
    <location>
        <begin position="369"/>
        <end position="602"/>
    </location>
</feature>
<feature type="transmembrane region" description="Helical" evidence="8">
    <location>
        <begin position="27"/>
        <end position="49"/>
    </location>
</feature>
<dbReference type="Gene3D" id="1.20.1560.10">
    <property type="entry name" value="ABC transporter type 1, transmembrane domain"/>
    <property type="match status" value="1"/>
</dbReference>
<dbReference type="SMART" id="SM00382">
    <property type="entry name" value="AAA"/>
    <property type="match status" value="1"/>
</dbReference>
<evidence type="ECO:0000256" key="5">
    <source>
        <dbReference type="ARBA" id="ARBA00022840"/>
    </source>
</evidence>
<keyword evidence="7 8" id="KW-0472">Membrane</keyword>
<evidence type="ECO:0000256" key="4">
    <source>
        <dbReference type="ARBA" id="ARBA00022741"/>
    </source>
</evidence>
<accession>A0A6L3ZIC0</accession>
<feature type="transmembrane region" description="Helical" evidence="8">
    <location>
        <begin position="144"/>
        <end position="164"/>
    </location>
</feature>
<dbReference type="Proteomes" id="UP000484164">
    <property type="component" value="Unassembled WGS sequence"/>
</dbReference>
<dbReference type="OrthoDB" id="1291564at2"/>
<feature type="transmembrane region" description="Helical" evidence="8">
    <location>
        <begin position="304"/>
        <end position="321"/>
    </location>
</feature>
<gene>
    <name evidence="11" type="ORF">F8C82_02855</name>
</gene>
<evidence type="ECO:0000256" key="2">
    <source>
        <dbReference type="ARBA" id="ARBA00022448"/>
    </source>
</evidence>
<proteinExistence type="predicted"/>
<dbReference type="Pfam" id="PF00664">
    <property type="entry name" value="ABC_membrane"/>
    <property type="match status" value="1"/>
</dbReference>
<evidence type="ECO:0000313" key="11">
    <source>
        <dbReference type="EMBL" id="KAB2817349.1"/>
    </source>
</evidence>
<reference evidence="11 12" key="1">
    <citation type="submission" date="2019-10" db="EMBL/GenBank/DDBJ databases">
        <title>Genome sequence of Phaeocystidibacter marisrubri JCM30614 (type strain).</title>
        <authorList>
            <person name="Bowman J.P."/>
        </authorList>
    </citation>
    <scope>NUCLEOTIDE SEQUENCE [LARGE SCALE GENOMIC DNA]</scope>
    <source>
        <strain evidence="11 12">JCM 30614</strain>
    </source>
</reference>
<comment type="subcellular location">
    <subcellularLocation>
        <location evidence="1">Cell membrane</location>
        <topology evidence="1">Multi-pass membrane protein</topology>
    </subcellularLocation>
</comment>
<dbReference type="InterPro" id="IPR027417">
    <property type="entry name" value="P-loop_NTPase"/>
</dbReference>
<evidence type="ECO:0000256" key="7">
    <source>
        <dbReference type="ARBA" id="ARBA00023136"/>
    </source>
</evidence>
<sequence>MASNVSGKAFDRSLLKRMLRYIAPYKGVFWGAFAITILLGSLGTARPILTQRAIDNYILKGDAPGLLNITLLILGVLLVESIFQFLFTYAANYLGQSIIRDIRLQLYKKITHFKLSFFDKTPIGTLVTRAVSDIETIASIFAEGILVIFGDLFKIVVMVGAMFWFFDFKLVVISLSVVPILFIATRWFQKAIKKTFSDVRNEVAALNAFVQEHLSGMNIVQMFNREKAEMDKFKVINNRHRKANIRSIWYFSIFLPLIEILSAISIGLAMGYGGYAAINSFDSQTLQMFFYEVMGWSTAEMEQQITIGTLLAFVMFINALYRPLRQLADRFNTLQMGMVASDRVLKLLDNNDAVEPEGSAQLTEASGKIEFSDVHFAYVESEPVLRGVSFDVNPGETLAIVGATGAGKSTIISLLMGFYPYQSGSVKLDGIEITDLSLGELRKQFALVLQDVFLFSDSIFNNISLKADIPKEEIVKAAEQIGVDEFVKELPEGYDYNVKERGQMLSAGQRQLLAFLRAYVTNPPILILDEATSSIDSHTEQLIQRATDVITEGRTSIIIAHRLATIQKADKILVMDKGQVVESGTHETLLAENGYYTKLYEMQFKEREAI</sequence>
<dbReference type="EMBL" id="WBVQ01000001">
    <property type="protein sequence ID" value="KAB2817349.1"/>
    <property type="molecule type" value="Genomic_DNA"/>
</dbReference>
<dbReference type="CDD" id="cd03254">
    <property type="entry name" value="ABCC_Glucan_exporter_like"/>
    <property type="match status" value="1"/>
</dbReference>
<keyword evidence="2" id="KW-0813">Transport</keyword>
<evidence type="ECO:0000259" key="9">
    <source>
        <dbReference type="PROSITE" id="PS50893"/>
    </source>
</evidence>
<dbReference type="GO" id="GO:0005886">
    <property type="term" value="C:plasma membrane"/>
    <property type="evidence" value="ECO:0007669"/>
    <property type="project" value="UniProtKB-SubCell"/>
</dbReference>
<dbReference type="CDD" id="cd18544">
    <property type="entry name" value="ABC_6TM_TmrA_like"/>
    <property type="match status" value="1"/>
</dbReference>
<dbReference type="Pfam" id="PF00005">
    <property type="entry name" value="ABC_tran"/>
    <property type="match status" value="1"/>
</dbReference>
<evidence type="ECO:0000256" key="1">
    <source>
        <dbReference type="ARBA" id="ARBA00004651"/>
    </source>
</evidence>
<keyword evidence="5 11" id="KW-0067">ATP-binding</keyword>
<dbReference type="PROSITE" id="PS00211">
    <property type="entry name" value="ABC_TRANSPORTER_1"/>
    <property type="match status" value="1"/>
</dbReference>
<dbReference type="Gene3D" id="3.40.50.300">
    <property type="entry name" value="P-loop containing nucleotide triphosphate hydrolases"/>
    <property type="match status" value="1"/>
</dbReference>